<gene>
    <name evidence="2" type="ORF">VITISV_038645</name>
</gene>
<sequence>MTPATMPQNSYLSSLNDAGSDTKQCHNPFPIAKPTPEQRFSTRRRGEAASLASQRWPWAVGVVGNAMS</sequence>
<evidence type="ECO:0000256" key="1">
    <source>
        <dbReference type="SAM" id="MobiDB-lite"/>
    </source>
</evidence>
<dbReference type="EMBL" id="AM483970">
    <property type="protein sequence ID" value="CAN62140.1"/>
    <property type="molecule type" value="Genomic_DNA"/>
</dbReference>
<evidence type="ECO:0000313" key="2">
    <source>
        <dbReference type="EMBL" id="CAN62140.1"/>
    </source>
</evidence>
<reference evidence="2" key="1">
    <citation type="journal article" date="2007" name="PLoS ONE">
        <title>The first genome sequence of an elite grapevine cultivar (Pinot noir Vitis vinifera L.): coping with a highly heterozygous genome.</title>
        <authorList>
            <person name="Velasco R."/>
            <person name="Zharkikh A."/>
            <person name="Troggio M."/>
            <person name="Cartwright D.A."/>
            <person name="Cestaro A."/>
            <person name="Pruss D."/>
            <person name="Pindo M."/>
            <person name="FitzGerald L.M."/>
            <person name="Vezzulli S."/>
            <person name="Reid J."/>
            <person name="Malacarne G."/>
            <person name="Iliev D."/>
            <person name="Coppola G."/>
            <person name="Wardell B."/>
            <person name="Micheletti D."/>
            <person name="Macalma T."/>
            <person name="Facci M."/>
            <person name="Mitchell J.T."/>
            <person name="Perazzolli M."/>
            <person name="Eldredge G."/>
            <person name="Gatto P."/>
            <person name="Oyzerski R."/>
            <person name="Moretto M."/>
            <person name="Gutin N."/>
            <person name="Stefanini M."/>
            <person name="Chen Y."/>
            <person name="Segala C."/>
            <person name="Davenport C."/>
            <person name="Dematte L."/>
            <person name="Mraz A."/>
            <person name="Battilana J."/>
            <person name="Stormo K."/>
            <person name="Costa F."/>
            <person name="Tao Q."/>
            <person name="Si-Ammour A."/>
            <person name="Harkins T."/>
            <person name="Lackey A."/>
            <person name="Perbost C."/>
            <person name="Taillon B."/>
            <person name="Stella A."/>
            <person name="Solovyev V."/>
            <person name="Fawcett J.A."/>
            <person name="Sterck L."/>
            <person name="Vandepoele K."/>
            <person name="Grando S.M."/>
            <person name="Toppo S."/>
            <person name="Moser C."/>
            <person name="Lanchbury J."/>
            <person name="Bogden R."/>
            <person name="Skolnick M."/>
            <person name="Sgaramella V."/>
            <person name="Bhatnagar S.K."/>
            <person name="Fontana P."/>
            <person name="Gutin A."/>
            <person name="Van de Peer Y."/>
            <person name="Salamini F."/>
            <person name="Viola R."/>
        </authorList>
    </citation>
    <scope>NUCLEOTIDE SEQUENCE</scope>
</reference>
<dbReference type="AlphaFoldDB" id="A5C6G7"/>
<proteinExistence type="predicted"/>
<protein>
    <submittedName>
        <fullName evidence="2">Uncharacterized protein</fullName>
    </submittedName>
</protein>
<feature type="region of interest" description="Disordered" evidence="1">
    <location>
        <begin position="1"/>
        <end position="48"/>
    </location>
</feature>
<organism evidence="2">
    <name type="scientific">Vitis vinifera</name>
    <name type="common">Grape</name>
    <dbReference type="NCBI Taxonomy" id="29760"/>
    <lineage>
        <taxon>Eukaryota</taxon>
        <taxon>Viridiplantae</taxon>
        <taxon>Streptophyta</taxon>
        <taxon>Embryophyta</taxon>
        <taxon>Tracheophyta</taxon>
        <taxon>Spermatophyta</taxon>
        <taxon>Magnoliopsida</taxon>
        <taxon>eudicotyledons</taxon>
        <taxon>Gunneridae</taxon>
        <taxon>Pentapetalae</taxon>
        <taxon>rosids</taxon>
        <taxon>Vitales</taxon>
        <taxon>Vitaceae</taxon>
        <taxon>Viteae</taxon>
        <taxon>Vitis</taxon>
    </lineage>
</organism>
<name>A5C6G7_VITVI</name>
<feature type="compositionally biased region" description="Polar residues" evidence="1">
    <location>
        <begin position="1"/>
        <end position="22"/>
    </location>
</feature>
<accession>A5C6G7</accession>